<organism evidence="1 2">
    <name type="scientific">Mesorhizobium plurifarium</name>
    <dbReference type="NCBI Taxonomy" id="69974"/>
    <lineage>
        <taxon>Bacteria</taxon>
        <taxon>Pseudomonadati</taxon>
        <taxon>Pseudomonadota</taxon>
        <taxon>Alphaproteobacteria</taxon>
        <taxon>Hyphomicrobiales</taxon>
        <taxon>Phyllobacteriaceae</taxon>
        <taxon>Mesorhizobium</taxon>
    </lineage>
</organism>
<name>A0A0K2W2Q5_MESPL</name>
<dbReference type="Proteomes" id="UP000182888">
    <property type="component" value="Unassembled WGS sequence"/>
</dbReference>
<dbReference type="EMBL" id="CCND01000020">
    <property type="protein sequence ID" value="CDX59764.1"/>
    <property type="molecule type" value="Genomic_DNA"/>
</dbReference>
<sequence>MSWASNFQRIALENPAGQLQHRRRALLAAGHMHDAQNPEVLVRPFNRHRNAFADARQFLERQLVHIPGIVNGNTASHSHLISPVFSPEG</sequence>
<evidence type="ECO:0000313" key="1">
    <source>
        <dbReference type="EMBL" id="CDX59764.1"/>
    </source>
</evidence>
<reference evidence="2" key="1">
    <citation type="submission" date="2014-08" db="EMBL/GenBank/DDBJ databases">
        <authorList>
            <person name="Edwards T."/>
        </authorList>
    </citation>
    <scope>NUCLEOTIDE SEQUENCE [LARGE SCALE GENOMIC DNA]</scope>
</reference>
<protein>
    <submittedName>
        <fullName evidence="1">Uncharacterized protein</fullName>
    </submittedName>
</protein>
<proteinExistence type="predicted"/>
<gene>
    <name evidence="1" type="ORF">MPL1032_270109</name>
</gene>
<accession>A0A0K2W2Q5</accession>
<evidence type="ECO:0000313" key="2">
    <source>
        <dbReference type="Proteomes" id="UP000182888"/>
    </source>
</evidence>
<dbReference type="AlphaFoldDB" id="A0A0K2W2Q5"/>